<dbReference type="Proteomes" id="UP000325558">
    <property type="component" value="Unassembled WGS sequence"/>
</dbReference>
<proteinExistence type="predicted"/>
<name>A0A5N6Y4G1_9EURO</name>
<dbReference type="EMBL" id="ML737158">
    <property type="protein sequence ID" value="KAE8339319.1"/>
    <property type="molecule type" value="Genomic_DNA"/>
</dbReference>
<evidence type="ECO:0000256" key="1">
    <source>
        <dbReference type="SAM" id="MobiDB-lite"/>
    </source>
</evidence>
<dbReference type="AlphaFoldDB" id="A0A5N6Y4G1"/>
<organism evidence="2">
    <name type="scientific">Aspergillus arachidicola</name>
    <dbReference type="NCBI Taxonomy" id="656916"/>
    <lineage>
        <taxon>Eukaryota</taxon>
        <taxon>Fungi</taxon>
        <taxon>Dikarya</taxon>
        <taxon>Ascomycota</taxon>
        <taxon>Pezizomycotina</taxon>
        <taxon>Eurotiomycetes</taxon>
        <taxon>Eurotiomycetidae</taxon>
        <taxon>Eurotiales</taxon>
        <taxon>Aspergillaceae</taxon>
        <taxon>Aspergillus</taxon>
        <taxon>Aspergillus subgen. Circumdati</taxon>
    </lineage>
</organism>
<feature type="region of interest" description="Disordered" evidence="1">
    <location>
        <begin position="78"/>
        <end position="109"/>
    </location>
</feature>
<sequence length="109" mass="11744">MVLSFVPPTQSSRLLFAQRMCILGLCVPSVRPRSVCPACKAGAIPVPPAIKRICWVSTGISHSICGPRISMRVPMSRPCKYRDISPKGSLRMKNRSDSSSSTDVGGRGV</sequence>
<accession>A0A5N6Y4G1</accession>
<evidence type="ECO:0000313" key="2">
    <source>
        <dbReference type="EMBL" id="KAE8339319.1"/>
    </source>
</evidence>
<reference evidence="2" key="1">
    <citation type="submission" date="2019-04" db="EMBL/GenBank/DDBJ databases">
        <title>Friends and foes A comparative genomics study of 23 Aspergillus species from section Flavi.</title>
        <authorList>
            <consortium name="DOE Joint Genome Institute"/>
            <person name="Kjaerbolling I."/>
            <person name="Vesth T."/>
            <person name="Frisvad J.C."/>
            <person name="Nybo J.L."/>
            <person name="Theobald S."/>
            <person name="Kildgaard S."/>
            <person name="Isbrandt T."/>
            <person name="Kuo A."/>
            <person name="Sato A."/>
            <person name="Lyhne E.K."/>
            <person name="Kogle M.E."/>
            <person name="Wiebenga A."/>
            <person name="Kun R.S."/>
            <person name="Lubbers R.J."/>
            <person name="Makela M.R."/>
            <person name="Barry K."/>
            <person name="Chovatia M."/>
            <person name="Clum A."/>
            <person name="Daum C."/>
            <person name="Haridas S."/>
            <person name="He G."/>
            <person name="LaButti K."/>
            <person name="Lipzen A."/>
            <person name="Mondo S."/>
            <person name="Riley R."/>
            <person name="Salamov A."/>
            <person name="Simmons B.A."/>
            <person name="Magnuson J.K."/>
            <person name="Henrissat B."/>
            <person name="Mortensen U.H."/>
            <person name="Larsen T.O."/>
            <person name="Devries R.P."/>
            <person name="Grigoriev I.V."/>
            <person name="Machida M."/>
            <person name="Baker S.E."/>
            <person name="Andersen M.R."/>
        </authorList>
    </citation>
    <scope>NUCLEOTIDE SEQUENCE</scope>
    <source>
        <strain evidence="2">CBS 117612</strain>
    </source>
</reference>
<protein>
    <submittedName>
        <fullName evidence="2">Uncharacterized protein</fullName>
    </submittedName>
</protein>
<gene>
    <name evidence="2" type="ORF">BDV24DRAFT_136186</name>
</gene>